<dbReference type="Proteomes" id="UP000030687">
    <property type="component" value="Unassembled WGS sequence"/>
</dbReference>
<dbReference type="eggNOG" id="KOG0910">
    <property type="taxonomic scope" value="Eukaryota"/>
</dbReference>
<keyword evidence="5" id="KW-0676">Redox-active center</keyword>
<evidence type="ECO:0000256" key="5">
    <source>
        <dbReference type="ARBA" id="ARBA00023284"/>
    </source>
</evidence>
<keyword evidence="4" id="KW-1015">Disulfide bond</keyword>
<dbReference type="PANTHER" id="PTHR45663">
    <property type="entry name" value="GEO12009P1"/>
    <property type="match status" value="1"/>
</dbReference>
<dbReference type="GO" id="GO:0009570">
    <property type="term" value="C:chloroplast stroma"/>
    <property type="evidence" value="ECO:0007669"/>
    <property type="project" value="EnsemblPlants"/>
</dbReference>
<organism evidence="7 8">
    <name type="scientific">Citrus clementina</name>
    <name type="common">Clementine</name>
    <name type="synonym">Citrus deliciosa x Citrus sinensis</name>
    <dbReference type="NCBI Taxonomy" id="85681"/>
    <lineage>
        <taxon>Eukaryota</taxon>
        <taxon>Viridiplantae</taxon>
        <taxon>Streptophyta</taxon>
        <taxon>Embryophyta</taxon>
        <taxon>Tracheophyta</taxon>
        <taxon>Spermatophyta</taxon>
        <taxon>Magnoliopsida</taxon>
        <taxon>eudicotyledons</taxon>
        <taxon>Gunneridae</taxon>
        <taxon>Pentapetalae</taxon>
        <taxon>rosids</taxon>
        <taxon>malvids</taxon>
        <taxon>Sapindales</taxon>
        <taxon>Rutaceae</taxon>
        <taxon>Aurantioideae</taxon>
        <taxon>Citrus</taxon>
    </lineage>
</organism>
<keyword evidence="2" id="KW-0809">Transit peptide</keyword>
<dbReference type="InterPro" id="IPR036249">
    <property type="entry name" value="Thioredoxin-like_sf"/>
</dbReference>
<dbReference type="EMBL" id="KI536726">
    <property type="protein sequence ID" value="ESR50856.1"/>
    <property type="molecule type" value="Genomic_DNA"/>
</dbReference>
<proteinExistence type="predicted"/>
<evidence type="ECO:0000313" key="7">
    <source>
        <dbReference type="EMBL" id="ESR50856.1"/>
    </source>
</evidence>
<dbReference type="Gramene" id="ESR50856">
    <property type="protein sequence ID" value="ESR50856"/>
    <property type="gene ID" value="CICLE_v10032824mg"/>
</dbReference>
<dbReference type="AlphaFoldDB" id="V4TM11"/>
<dbReference type="Pfam" id="PF00085">
    <property type="entry name" value="Thioredoxin"/>
    <property type="match status" value="1"/>
</dbReference>
<reference evidence="7 8" key="1">
    <citation type="submission" date="2013-10" db="EMBL/GenBank/DDBJ databases">
        <authorList>
            <consortium name="International Citrus Genome Consortium"/>
            <person name="Jenkins J."/>
            <person name="Schmutz J."/>
            <person name="Prochnik S."/>
            <person name="Rokhsar D."/>
            <person name="Gmitter F."/>
            <person name="Ollitrault P."/>
            <person name="Machado M."/>
            <person name="Talon M."/>
            <person name="Wincker P."/>
            <person name="Jaillon O."/>
            <person name="Morgante M."/>
        </authorList>
    </citation>
    <scope>NUCLEOTIDE SEQUENCE</scope>
    <source>
        <strain evidence="8">cv. Clemenules</strain>
    </source>
</reference>
<dbReference type="FunCoup" id="V4TM11">
    <property type="interactions" value="773"/>
</dbReference>
<dbReference type="OrthoDB" id="19690at2759"/>
<evidence type="ECO:0000256" key="2">
    <source>
        <dbReference type="ARBA" id="ARBA00022946"/>
    </source>
</evidence>
<dbReference type="CDD" id="cd02947">
    <property type="entry name" value="TRX_family"/>
    <property type="match status" value="1"/>
</dbReference>
<dbReference type="Gene3D" id="3.40.30.10">
    <property type="entry name" value="Glutaredoxin"/>
    <property type="match status" value="1"/>
</dbReference>
<dbReference type="PANTHER" id="PTHR45663:SF22">
    <property type="entry name" value="THIOREDOXIN X, CHLOROPLASTIC"/>
    <property type="match status" value="1"/>
</dbReference>
<dbReference type="InParanoid" id="V4TM11"/>
<sequence length="192" mass="21443">MDIVFSNSTLLFKQQPLVAPVRTVTVTHRQQNIITSATTTTTTPSKNQLLFGSRTNLSLKSYNHTLPRLAIRVRCGASSGITEITESEFPNTVLKSERPVLVEFVANWCGPCRLVAPAVEWLAQEYGDRLTVVKIDHDANPQLIEEYKVYGLPTLILFKNGQEVPESRREGAITKLKLKEYIDTLLDSISVA</sequence>
<protein>
    <recommendedName>
        <fullName evidence="6">Thioredoxin domain-containing protein</fullName>
    </recommendedName>
</protein>
<evidence type="ECO:0000259" key="6">
    <source>
        <dbReference type="PROSITE" id="PS51352"/>
    </source>
</evidence>
<dbReference type="SUPFAM" id="SSF52833">
    <property type="entry name" value="Thioredoxin-like"/>
    <property type="match status" value="1"/>
</dbReference>
<accession>V4TM11</accession>
<dbReference type="FunFam" id="3.40.30.10:FF:000001">
    <property type="entry name" value="Thioredoxin"/>
    <property type="match status" value="1"/>
</dbReference>
<evidence type="ECO:0000313" key="8">
    <source>
        <dbReference type="Proteomes" id="UP000030687"/>
    </source>
</evidence>
<evidence type="ECO:0000256" key="4">
    <source>
        <dbReference type="ARBA" id="ARBA00023157"/>
    </source>
</evidence>
<name>V4TM11_CITCL</name>
<evidence type="ECO:0000256" key="1">
    <source>
        <dbReference type="ARBA" id="ARBA00022448"/>
    </source>
</evidence>
<dbReference type="InterPro" id="IPR013766">
    <property type="entry name" value="Thioredoxin_domain"/>
</dbReference>
<dbReference type="GO" id="GO:0008047">
    <property type="term" value="F:enzyme activator activity"/>
    <property type="evidence" value="ECO:0007669"/>
    <property type="project" value="EnsemblPlants"/>
</dbReference>
<keyword evidence="8" id="KW-1185">Reference proteome</keyword>
<dbReference type="KEGG" id="cic:CICLE_v10032824mg"/>
<gene>
    <name evidence="7" type="ORF">CICLE_v10032824mg</name>
</gene>
<evidence type="ECO:0000256" key="3">
    <source>
        <dbReference type="ARBA" id="ARBA00022982"/>
    </source>
</evidence>
<dbReference type="PROSITE" id="PS51352">
    <property type="entry name" value="THIOREDOXIN_2"/>
    <property type="match status" value="1"/>
</dbReference>
<keyword evidence="1" id="KW-0813">Transport</keyword>
<dbReference type="PRINTS" id="PR00421">
    <property type="entry name" value="THIOREDOXIN"/>
</dbReference>
<keyword evidence="3" id="KW-0249">Electron transport</keyword>
<dbReference type="GO" id="GO:0015035">
    <property type="term" value="F:protein-disulfide reductase activity"/>
    <property type="evidence" value="ECO:0007669"/>
    <property type="project" value="EnsemblPlants"/>
</dbReference>
<dbReference type="STRING" id="85681.V4TM11"/>
<feature type="domain" description="Thioredoxin" evidence="6">
    <location>
        <begin position="55"/>
        <end position="187"/>
    </location>
</feature>